<evidence type="ECO:0000259" key="5">
    <source>
        <dbReference type="Pfam" id="PF03024"/>
    </source>
</evidence>
<gene>
    <name evidence="6" type="ORF">Bathy06g04150</name>
</gene>
<evidence type="ECO:0000256" key="4">
    <source>
        <dbReference type="SAM" id="SignalP"/>
    </source>
</evidence>
<dbReference type="Proteomes" id="UP000198341">
    <property type="component" value="Chromosome 6"/>
</dbReference>
<keyword evidence="2 4" id="KW-0732">Signal</keyword>
<keyword evidence="7" id="KW-1185">Reference proteome</keyword>
<proteinExistence type="inferred from homology"/>
<keyword evidence="3" id="KW-1015">Disulfide bond</keyword>
<dbReference type="InterPro" id="IPR004269">
    <property type="entry name" value="Folate_rcpt"/>
</dbReference>
<feature type="signal peptide" evidence="4">
    <location>
        <begin position="1"/>
        <end position="22"/>
    </location>
</feature>
<name>K8EY55_9CHLO</name>
<comment type="similarity">
    <text evidence="1">Belongs to the folate receptor family.</text>
</comment>
<accession>K8EY55</accession>
<dbReference type="OrthoDB" id="567542at2759"/>
<dbReference type="EMBL" id="FO082273">
    <property type="protein sequence ID" value="CCO17395.1"/>
    <property type="molecule type" value="Genomic_DNA"/>
</dbReference>
<sequence length="331" mass="36681">MKGSLQMLFFALFLVFFESAKALETECDVCHVNYYHKHVSTPTFMPSDVNVCREYQYEACCSLDTVRKVPTQMISDLYGDEYNHGLCVDIVGGGFTAMSTGCQAYFDAENCFYECDKNVGKWRKHSDCNEEDADVSNHNAWQIEAMPIRASTADAMYEACKDDFFPDSKGMWGTEAGNWADAWSTRVNVDANGVNTGTGTCKKGSEIWTNGQDMVENVWGTAFKYESDATKSYVWGFNEGESNPNNKILEDKAYPPFTCAYHGSIDVDKPSTEHPEYCPIDWHLDESSGHALATTNVTKYDSGANSAQDSGAKMASVALAYSLVVLALCFA</sequence>
<evidence type="ECO:0000313" key="6">
    <source>
        <dbReference type="EMBL" id="CCO17395.1"/>
    </source>
</evidence>
<dbReference type="AlphaFoldDB" id="K8EY55"/>
<evidence type="ECO:0000256" key="2">
    <source>
        <dbReference type="ARBA" id="ARBA00022729"/>
    </source>
</evidence>
<dbReference type="Pfam" id="PF03024">
    <property type="entry name" value="Folate_rec"/>
    <property type="match status" value="1"/>
</dbReference>
<feature type="chain" id="PRO_5003917463" description="Folate receptor-like domain-containing protein" evidence="4">
    <location>
        <begin position="23"/>
        <end position="331"/>
    </location>
</feature>
<dbReference type="GO" id="GO:0038023">
    <property type="term" value="F:signaling receptor activity"/>
    <property type="evidence" value="ECO:0007669"/>
    <property type="project" value="TreeGrafter"/>
</dbReference>
<dbReference type="RefSeq" id="XP_007512795.1">
    <property type="nucleotide sequence ID" value="XM_007512733.1"/>
</dbReference>
<evidence type="ECO:0000256" key="3">
    <source>
        <dbReference type="ARBA" id="ARBA00023157"/>
    </source>
</evidence>
<dbReference type="KEGG" id="bpg:Bathy06g04150"/>
<dbReference type="PANTHER" id="PTHR10517">
    <property type="entry name" value="FOLATE RECEPTOR"/>
    <property type="match status" value="1"/>
</dbReference>
<evidence type="ECO:0000256" key="1">
    <source>
        <dbReference type="ARBA" id="ARBA00007932"/>
    </source>
</evidence>
<organism evidence="6 7">
    <name type="scientific">Bathycoccus prasinos</name>
    <dbReference type="NCBI Taxonomy" id="41875"/>
    <lineage>
        <taxon>Eukaryota</taxon>
        <taxon>Viridiplantae</taxon>
        <taxon>Chlorophyta</taxon>
        <taxon>Mamiellophyceae</taxon>
        <taxon>Mamiellales</taxon>
        <taxon>Bathycoccaceae</taxon>
        <taxon>Bathycoccus</taxon>
    </lineage>
</organism>
<dbReference type="InterPro" id="IPR018143">
    <property type="entry name" value="Folate_rcpt-like"/>
</dbReference>
<dbReference type="GeneID" id="19015396"/>
<protein>
    <recommendedName>
        <fullName evidence="5">Folate receptor-like domain-containing protein</fullName>
    </recommendedName>
</protein>
<dbReference type="GO" id="GO:0009897">
    <property type="term" value="C:external side of plasma membrane"/>
    <property type="evidence" value="ECO:0007669"/>
    <property type="project" value="TreeGrafter"/>
</dbReference>
<dbReference type="PANTHER" id="PTHR10517:SF14">
    <property type="entry name" value="FOLATE RECEPTOR 1-RELATED"/>
    <property type="match status" value="1"/>
</dbReference>
<evidence type="ECO:0000313" key="7">
    <source>
        <dbReference type="Proteomes" id="UP000198341"/>
    </source>
</evidence>
<feature type="domain" description="Folate receptor-like" evidence="5">
    <location>
        <begin position="30"/>
        <end position="230"/>
    </location>
</feature>
<reference evidence="6 7" key="1">
    <citation type="submission" date="2011-10" db="EMBL/GenBank/DDBJ databases">
        <authorList>
            <person name="Genoscope - CEA"/>
        </authorList>
    </citation>
    <scope>NUCLEOTIDE SEQUENCE [LARGE SCALE GENOMIC DNA]</scope>
    <source>
        <strain evidence="6 7">RCC 1105</strain>
    </source>
</reference>